<keyword evidence="8" id="KW-1185">Reference proteome</keyword>
<evidence type="ECO:0000256" key="5">
    <source>
        <dbReference type="PIRSR" id="PIRSR006386-1"/>
    </source>
</evidence>
<dbReference type="InterPro" id="IPR051924">
    <property type="entry name" value="GST_Kappa/NadH"/>
</dbReference>
<proteinExistence type="inferred from homology"/>
<feature type="active site" description="Nucleophile" evidence="5">
    <location>
        <position position="28"/>
    </location>
</feature>
<comment type="catalytic activity">
    <reaction evidence="3 4">
        <text>RX + glutathione = an S-substituted glutathione + a halide anion + H(+)</text>
        <dbReference type="Rhea" id="RHEA:16437"/>
        <dbReference type="ChEBI" id="CHEBI:15378"/>
        <dbReference type="ChEBI" id="CHEBI:16042"/>
        <dbReference type="ChEBI" id="CHEBI:17792"/>
        <dbReference type="ChEBI" id="CHEBI:57925"/>
        <dbReference type="ChEBI" id="CHEBI:90779"/>
        <dbReference type="EC" id="2.5.1.18"/>
    </reaction>
</comment>
<dbReference type="GO" id="GO:0006749">
    <property type="term" value="P:glutathione metabolic process"/>
    <property type="evidence" value="ECO:0007669"/>
    <property type="project" value="TreeGrafter"/>
</dbReference>
<gene>
    <name evidence="7" type="ORF">MGAL_10B039571</name>
</gene>
<protein>
    <recommendedName>
        <fullName evidence="4">Glutathione S-transferase kappa</fullName>
        <ecNumber evidence="4">2.5.1.18</ecNumber>
    </recommendedName>
</protein>
<dbReference type="GO" id="GO:0004364">
    <property type="term" value="F:glutathione transferase activity"/>
    <property type="evidence" value="ECO:0007669"/>
    <property type="project" value="UniProtKB-UniRule"/>
</dbReference>
<dbReference type="InterPro" id="IPR014440">
    <property type="entry name" value="HCCAis_GSTk"/>
</dbReference>
<feature type="domain" description="DSBA-like thioredoxin" evidence="6">
    <location>
        <begin position="20"/>
        <end position="216"/>
    </location>
</feature>
<dbReference type="Pfam" id="PF01323">
    <property type="entry name" value="DSBA"/>
    <property type="match status" value="1"/>
</dbReference>
<evidence type="ECO:0000256" key="1">
    <source>
        <dbReference type="ARBA" id="ARBA00006494"/>
    </source>
</evidence>
<dbReference type="PIRSF" id="PIRSF006386">
    <property type="entry name" value="HCCAis_GSTk"/>
    <property type="match status" value="1"/>
</dbReference>
<evidence type="ECO:0000256" key="4">
    <source>
        <dbReference type="PIRNR" id="PIRNR006386"/>
    </source>
</evidence>
<comment type="similarity">
    <text evidence="1 4">Belongs to the GST superfamily. Kappa family.</text>
</comment>
<dbReference type="GO" id="GO:0004602">
    <property type="term" value="F:glutathione peroxidase activity"/>
    <property type="evidence" value="ECO:0007669"/>
    <property type="project" value="TreeGrafter"/>
</dbReference>
<name>A0A8B6HLP1_MYTGA</name>
<dbReference type="SUPFAM" id="SSF52833">
    <property type="entry name" value="Thioredoxin-like"/>
    <property type="match status" value="1"/>
</dbReference>
<dbReference type="InterPro" id="IPR001853">
    <property type="entry name" value="DSBA-like_thioredoxin_dom"/>
</dbReference>
<dbReference type="Gene3D" id="3.40.30.10">
    <property type="entry name" value="Glutaredoxin"/>
    <property type="match status" value="1"/>
</dbReference>
<dbReference type="EC" id="2.5.1.18" evidence="4"/>
<organism evidence="7 8">
    <name type="scientific">Mytilus galloprovincialis</name>
    <name type="common">Mediterranean mussel</name>
    <dbReference type="NCBI Taxonomy" id="29158"/>
    <lineage>
        <taxon>Eukaryota</taxon>
        <taxon>Metazoa</taxon>
        <taxon>Spiralia</taxon>
        <taxon>Lophotrochozoa</taxon>
        <taxon>Mollusca</taxon>
        <taxon>Bivalvia</taxon>
        <taxon>Autobranchia</taxon>
        <taxon>Pteriomorphia</taxon>
        <taxon>Mytilida</taxon>
        <taxon>Mytiloidea</taxon>
        <taxon>Mytilidae</taxon>
        <taxon>Mytilinae</taxon>
        <taxon>Mytilus</taxon>
    </lineage>
</organism>
<evidence type="ECO:0000313" key="7">
    <source>
        <dbReference type="EMBL" id="VDI81543.1"/>
    </source>
</evidence>
<dbReference type="OrthoDB" id="4664297at2759"/>
<dbReference type="InterPro" id="IPR036249">
    <property type="entry name" value="Thioredoxin-like_sf"/>
</dbReference>
<evidence type="ECO:0000256" key="2">
    <source>
        <dbReference type="ARBA" id="ARBA00022679"/>
    </source>
</evidence>
<dbReference type="FunFam" id="3.40.30.10:FF:000096">
    <property type="entry name" value="Glutathione S-transferase kappa"/>
    <property type="match status" value="1"/>
</dbReference>
<keyword evidence="2 4" id="KW-0808">Transferase</keyword>
<dbReference type="GO" id="GO:0005777">
    <property type="term" value="C:peroxisome"/>
    <property type="evidence" value="ECO:0007669"/>
    <property type="project" value="TreeGrafter"/>
</dbReference>
<evidence type="ECO:0000313" key="8">
    <source>
        <dbReference type="Proteomes" id="UP000596742"/>
    </source>
</evidence>
<dbReference type="AlphaFoldDB" id="A0A8B6HLP1"/>
<dbReference type="PANTHER" id="PTHR42943">
    <property type="entry name" value="GLUTATHIONE S-TRANSFERASE KAPPA"/>
    <property type="match status" value="1"/>
</dbReference>
<dbReference type="Proteomes" id="UP000596742">
    <property type="component" value="Unassembled WGS sequence"/>
</dbReference>
<dbReference type="PANTHER" id="PTHR42943:SF2">
    <property type="entry name" value="GLUTATHIONE S-TRANSFERASE KAPPA 1"/>
    <property type="match status" value="1"/>
</dbReference>
<accession>A0A8B6HLP1</accession>
<comment type="caution">
    <text evidence="7">The sequence shown here is derived from an EMBL/GenBank/DDBJ whole genome shotgun (WGS) entry which is preliminary data.</text>
</comment>
<dbReference type="EMBL" id="UYJE01010274">
    <property type="protein sequence ID" value="VDI81543.1"/>
    <property type="molecule type" value="Genomic_DNA"/>
</dbReference>
<sequence>MYRDYKKKFQNSVIPDVKRVNLYYDILSPYSWLCFEILTRYKSKWRNMDLRLKPLSQEDVLKGAGNQLPGNVPIKMQYILQDLARLGKYHQDLKDVMYVKGSRPAMLFITAVDMENPEYTEELSRQLWLRVWGKDEGITTDDDISQAASKAGISKEMVVKCLNKAKEPDVSARFKVYTDEALSLGAFGTPTIVIHNSGKKEMIFGSDRLDIVANFIGETYEGPLNDLSKIKQ</sequence>
<dbReference type="GO" id="GO:0005739">
    <property type="term" value="C:mitochondrion"/>
    <property type="evidence" value="ECO:0007669"/>
    <property type="project" value="TreeGrafter"/>
</dbReference>
<evidence type="ECO:0000256" key="3">
    <source>
        <dbReference type="ARBA" id="ARBA00047960"/>
    </source>
</evidence>
<evidence type="ECO:0000259" key="6">
    <source>
        <dbReference type="Pfam" id="PF01323"/>
    </source>
</evidence>
<reference evidence="7" key="1">
    <citation type="submission" date="2018-11" db="EMBL/GenBank/DDBJ databases">
        <authorList>
            <person name="Alioto T."/>
            <person name="Alioto T."/>
        </authorList>
    </citation>
    <scope>NUCLEOTIDE SEQUENCE</scope>
</reference>